<dbReference type="Proteomes" id="UP000552241">
    <property type="component" value="Unassembled WGS sequence"/>
</dbReference>
<organism evidence="2 3">
    <name type="scientific">Moheibacter lacus</name>
    <dbReference type="NCBI Taxonomy" id="2745851"/>
    <lineage>
        <taxon>Bacteria</taxon>
        <taxon>Pseudomonadati</taxon>
        <taxon>Bacteroidota</taxon>
        <taxon>Flavobacteriia</taxon>
        <taxon>Flavobacteriales</taxon>
        <taxon>Weeksellaceae</taxon>
        <taxon>Moheibacter</taxon>
    </lineage>
</organism>
<evidence type="ECO:0000256" key="1">
    <source>
        <dbReference type="SAM" id="SignalP"/>
    </source>
</evidence>
<feature type="signal peptide" evidence="1">
    <location>
        <begin position="1"/>
        <end position="22"/>
    </location>
</feature>
<accession>A0A838ZTC5</accession>
<dbReference type="AlphaFoldDB" id="A0A838ZTC5"/>
<keyword evidence="1" id="KW-0732">Signal</keyword>
<name>A0A838ZTC5_9FLAO</name>
<evidence type="ECO:0000313" key="2">
    <source>
        <dbReference type="EMBL" id="MBA5630245.1"/>
    </source>
</evidence>
<evidence type="ECO:0000313" key="3">
    <source>
        <dbReference type="Proteomes" id="UP000552241"/>
    </source>
</evidence>
<keyword evidence="3" id="KW-1185">Reference proteome</keyword>
<comment type="caution">
    <text evidence="2">The sequence shown here is derived from an EMBL/GenBank/DDBJ whole genome shotgun (WGS) entry which is preliminary data.</text>
</comment>
<sequence length="185" mass="20174">MKTIKLVAISMFIMGLFSCSQEMECPKPDPPTQPKNLISLEDAKNQLNLYDVAHPGVKGDQFALRTWISLEELENYIAYVKAESLKNGITVNGIDFMYSQTKEGKPGMPNANNEDYELTFMIAPTVKEGTSNMAFDPLSSEKGKPAFLKDILAPQDSTNAKMMSNATGGPSGIANHFGACPTICL</sequence>
<dbReference type="RefSeq" id="WP_182043851.1">
    <property type="nucleotide sequence ID" value="NZ_JACDZE010000004.1"/>
</dbReference>
<gene>
    <name evidence="2" type="ORF">HU137_10725</name>
</gene>
<reference evidence="2 3" key="1">
    <citation type="submission" date="2020-07" db="EMBL/GenBank/DDBJ databases">
        <title>Moheibacter lacus sp. nov., a member of the family Flavobacteriaceae isolated from freshwater lake sediment.</title>
        <authorList>
            <person name="Liu Y."/>
        </authorList>
    </citation>
    <scope>NUCLEOTIDE SEQUENCE [LARGE SCALE GENOMIC DNA]</scope>
    <source>
        <strain evidence="2 3">BDHS18</strain>
    </source>
</reference>
<protein>
    <submittedName>
        <fullName evidence="2">Uncharacterized protein</fullName>
    </submittedName>
</protein>
<dbReference type="PROSITE" id="PS51257">
    <property type="entry name" value="PROKAR_LIPOPROTEIN"/>
    <property type="match status" value="1"/>
</dbReference>
<feature type="chain" id="PRO_5032377398" evidence="1">
    <location>
        <begin position="23"/>
        <end position="185"/>
    </location>
</feature>
<dbReference type="EMBL" id="JACDZE010000004">
    <property type="protein sequence ID" value="MBA5630245.1"/>
    <property type="molecule type" value="Genomic_DNA"/>
</dbReference>
<proteinExistence type="predicted"/>